<comment type="caution">
    <text evidence="1">The sequence shown here is derived from an EMBL/GenBank/DDBJ whole genome shotgun (WGS) entry which is preliminary data.</text>
</comment>
<evidence type="ECO:0000313" key="1">
    <source>
        <dbReference type="EMBL" id="RDR28721.1"/>
    </source>
</evidence>
<dbReference type="AlphaFoldDB" id="A0A370VBK2"/>
<dbReference type="Proteomes" id="UP000254454">
    <property type="component" value="Unassembled WGS sequence"/>
</dbReference>
<evidence type="ECO:0000313" key="2">
    <source>
        <dbReference type="Proteomes" id="UP000254454"/>
    </source>
</evidence>
<name>A0A370VBK2_9ESCH</name>
<protein>
    <submittedName>
        <fullName evidence="1">Uncharacterized protein</fullName>
    </submittedName>
</protein>
<dbReference type="EMBL" id="QONO01000026">
    <property type="protein sequence ID" value="RDR28721.1"/>
    <property type="molecule type" value="Genomic_DNA"/>
</dbReference>
<proteinExistence type="predicted"/>
<accession>A0A370VBK2</accession>
<sequence>MLMTKGCGVEDLYTMPFSLFIYLFVYDTFVEPNSSRIDQVRHTEILQAIWLSTGNIKKEDLKKFSITELDSLNIINNKTIKEQAEEREKRIAEEQRANMLNWMGRK</sequence>
<organism evidence="1 2">
    <name type="scientific">Escherichia marmotae</name>
    <dbReference type="NCBI Taxonomy" id="1499973"/>
    <lineage>
        <taxon>Bacteria</taxon>
        <taxon>Pseudomonadati</taxon>
        <taxon>Pseudomonadota</taxon>
        <taxon>Gammaproteobacteria</taxon>
        <taxon>Enterobacterales</taxon>
        <taxon>Enterobacteriaceae</taxon>
        <taxon>Escherichia</taxon>
    </lineage>
</organism>
<reference evidence="1 2" key="1">
    <citation type="submission" date="2018-06" db="EMBL/GenBank/DDBJ databases">
        <title>Recombination Drives Gene Content and Phenotype Evolution in Wild Type E. coli Strains.</title>
        <authorList>
            <person name="Field C.M."/>
            <person name="Silander O.K."/>
            <person name="Van Nimwegen E."/>
        </authorList>
    </citation>
    <scope>NUCLEOTIDE SEQUENCE [LARGE SCALE GENOMIC DNA]</scope>
    <source>
        <strain evidence="1 2">SC344</strain>
    </source>
</reference>
<gene>
    <name evidence="1" type="ORF">C4A13_01049</name>
</gene>